<evidence type="ECO:0000313" key="2">
    <source>
        <dbReference type="EMBL" id="KRX25535.1"/>
    </source>
</evidence>
<reference evidence="2 3" key="1">
    <citation type="submission" date="2015-01" db="EMBL/GenBank/DDBJ databases">
        <title>Evolution of Trichinella species and genotypes.</title>
        <authorList>
            <person name="Korhonen P.K."/>
            <person name="Edoardo P."/>
            <person name="Giuseppe L.R."/>
            <person name="Gasser R.B."/>
        </authorList>
    </citation>
    <scope>NUCLEOTIDE SEQUENCE [LARGE SCALE GENOMIC DNA]</scope>
    <source>
        <strain evidence="2">ISS37</strain>
    </source>
</reference>
<organism evidence="2 3">
    <name type="scientific">Trichinella nelsoni</name>
    <dbReference type="NCBI Taxonomy" id="6336"/>
    <lineage>
        <taxon>Eukaryota</taxon>
        <taxon>Metazoa</taxon>
        <taxon>Ecdysozoa</taxon>
        <taxon>Nematoda</taxon>
        <taxon>Enoplea</taxon>
        <taxon>Dorylaimia</taxon>
        <taxon>Trichinellida</taxon>
        <taxon>Trichinellidae</taxon>
        <taxon>Trichinella</taxon>
    </lineage>
</organism>
<feature type="transmembrane region" description="Helical" evidence="1">
    <location>
        <begin position="227"/>
        <end position="249"/>
    </location>
</feature>
<evidence type="ECO:0000256" key="1">
    <source>
        <dbReference type="SAM" id="Phobius"/>
    </source>
</evidence>
<keyword evidence="1" id="KW-0472">Membrane</keyword>
<name>A0A0V0SFC6_9BILA</name>
<dbReference type="OrthoDB" id="5920253at2759"/>
<keyword evidence="3" id="KW-1185">Reference proteome</keyword>
<dbReference type="EMBL" id="JYDL01000011">
    <property type="protein sequence ID" value="KRX25535.1"/>
    <property type="molecule type" value="Genomic_DNA"/>
</dbReference>
<proteinExistence type="predicted"/>
<comment type="caution">
    <text evidence="2">The sequence shown here is derived from an EMBL/GenBank/DDBJ whole genome shotgun (WGS) entry which is preliminary data.</text>
</comment>
<keyword evidence="1" id="KW-1133">Transmembrane helix</keyword>
<dbReference type="AlphaFoldDB" id="A0A0V0SFC6"/>
<dbReference type="Proteomes" id="UP000054630">
    <property type="component" value="Unassembled WGS sequence"/>
</dbReference>
<evidence type="ECO:0000313" key="3">
    <source>
        <dbReference type="Proteomes" id="UP000054630"/>
    </source>
</evidence>
<accession>A0A0V0SFC6</accession>
<protein>
    <submittedName>
        <fullName evidence="2">Uncharacterized protein</fullName>
    </submittedName>
</protein>
<feature type="non-terminal residue" evidence="2">
    <location>
        <position position="263"/>
    </location>
</feature>
<sequence length="263" mass="30360">MVWKFIKSTWARDIKFVLTSGNCSKKCQLTVIAAWRLPCELHNADRSAMTHLAFRRDIAAYLLRARPLQILRPKLIYQTVREAHVDISCSQVRRVVAQFAKKLQKSLCSVWQTASPDRFPNISSAAQYHDKINTVYSFNEDTAVYNIPKQLFRGREICKAMILFMTATIRIFMTSELRATQKLHVQECYISHKRLRISFNHILYDLYTTTFSPTEASLRKELVGFKATTGIFIILCAATLTCAGTLLYLHAIYKRNRPVSVHY</sequence>
<gene>
    <name evidence="2" type="ORF">T07_14406</name>
</gene>
<keyword evidence="1" id="KW-0812">Transmembrane</keyword>